<feature type="non-terminal residue" evidence="1">
    <location>
        <position position="1"/>
    </location>
</feature>
<evidence type="ECO:0000313" key="1">
    <source>
        <dbReference type="EMBL" id="CAE7360225.1"/>
    </source>
</evidence>
<sequence>MDVDEPEAEDDAFVARDKGFALKFQKMKKDLPGYVVDLIETQSAKAAHPRDFKSRMINKLFTRDNSGKIHLNLNDPCFKEHKKLFNENFSKSSEIAYPESIFKGMFYAGNDDKFEAALAKGEISEAKSTIPGVRFFSFHTFKAVQKVGSREEEELTSSGRVTKEEAKIMAEVFSKMGWRIKHTTDETKKFAKGGAVPTNIEAVLSTAMDAQSKLSNDAMSLLKRWSGSDDTTRSLRKHHKLSQEYLVKLKHIKEFRELPDDEELNKPNFDKFLMAIAQHTEEFNVLVESSKGDAEKIKDSGEFPHDLQVLSSLGTDGLYSNKMWGDLVRHISPNVKLPQPMTVKIPCKAGLATQPIMLPHELLADIYEKFPAVWVQVVKPSDSRAEQFWSSVQGHPAMESSPILSRPNYRQLCLPLAVHGDAVPITGVGKGWCQQLTDLSFMSLLGLGSVKELLFYMGGFWEKLRVFGHPETFQARSLDHNTRYPAGSKEAGRAGQPLLGGHFACLFSLQGDLDYYASVLDLPRSTLASGPCALCRCTKFGPHSWQDFRTSAAWRDTCWKASEWKMWSDKSSCPLLRLPTSNCWTVALDWLHIKYLGMDQFLYASIIFLLVFYVLPGTPEQNMASFWQALQKEYSSLDTPCRYRYLNKLSMIVRKQGSPKLRGKGAEIRHLHLPLLNIWAANMNTALEMHRKVHLLLKLNARAEQLLTQHRELFALPAEDAATFQTCIDGLLMLQHNLREHFSEEPEHLFNITEKSHFVQHCSILARHVSPRQIFTMNLSLVLTLRGVAANAAAVAVLQAEVAGLPGPPDLTHYALAADLAAAEGQLAANQSSLTALSTSLTMGLAGKASQSVLDALQLEVDGKSTPASVDANLASYSNTAAMSSAIASANNATLAAVGSSYALRTVTDQLALDLAAKQSGADVDQKIATALLDRPSTTDLNAAVGLRTSPADVDQKLATALLTFVTQAALDAALALRDGRLDAAEASVAALQAAGFQT</sequence>
<dbReference type="Proteomes" id="UP000601435">
    <property type="component" value="Unassembled WGS sequence"/>
</dbReference>
<organism evidence="1 2">
    <name type="scientific">Symbiodinium necroappetens</name>
    <dbReference type="NCBI Taxonomy" id="1628268"/>
    <lineage>
        <taxon>Eukaryota</taxon>
        <taxon>Sar</taxon>
        <taxon>Alveolata</taxon>
        <taxon>Dinophyceae</taxon>
        <taxon>Suessiales</taxon>
        <taxon>Symbiodiniaceae</taxon>
        <taxon>Symbiodinium</taxon>
    </lineage>
</organism>
<proteinExistence type="predicted"/>
<accession>A0A812PZR6</accession>
<name>A0A812PZR6_9DINO</name>
<reference evidence="1" key="1">
    <citation type="submission" date="2021-02" db="EMBL/GenBank/DDBJ databases">
        <authorList>
            <person name="Dougan E. K."/>
            <person name="Rhodes N."/>
            <person name="Thang M."/>
            <person name="Chan C."/>
        </authorList>
    </citation>
    <scope>NUCLEOTIDE SEQUENCE</scope>
</reference>
<gene>
    <name evidence="1" type="ORF">SNEC2469_LOCUS9494</name>
</gene>
<dbReference type="OrthoDB" id="441830at2759"/>
<keyword evidence="2" id="KW-1185">Reference proteome</keyword>
<protein>
    <submittedName>
        <fullName evidence="1">Uncharacterized protein</fullName>
    </submittedName>
</protein>
<dbReference type="EMBL" id="CAJNJA010015346">
    <property type="protein sequence ID" value="CAE7360225.1"/>
    <property type="molecule type" value="Genomic_DNA"/>
</dbReference>
<dbReference type="AlphaFoldDB" id="A0A812PZR6"/>
<comment type="caution">
    <text evidence="1">The sequence shown here is derived from an EMBL/GenBank/DDBJ whole genome shotgun (WGS) entry which is preliminary data.</text>
</comment>
<evidence type="ECO:0000313" key="2">
    <source>
        <dbReference type="Proteomes" id="UP000601435"/>
    </source>
</evidence>